<dbReference type="AlphaFoldDB" id="A0A0P1HN79"/>
<dbReference type="Proteomes" id="UP000051326">
    <property type="component" value="Unassembled WGS sequence"/>
</dbReference>
<sequence length="138" mass="15064">MKCFVQAGCIAAAGFLGQAVSAETVFDCDIKMFTNNGWIAPRVMVLWDDSTKTAKVYDGYIHQLVGEPLSAKVEHRKGNSYDLAWRVNDIPVSNARTKVDGLYSAVFDMDKSTLSIRGVITGFANAPRGRGKCKVQQG</sequence>
<organism evidence="1 2">
    <name type="scientific">Leisingera aquaemixtae</name>
    <dbReference type="NCBI Taxonomy" id="1396826"/>
    <lineage>
        <taxon>Bacteria</taxon>
        <taxon>Pseudomonadati</taxon>
        <taxon>Pseudomonadota</taxon>
        <taxon>Alphaproteobacteria</taxon>
        <taxon>Rhodobacterales</taxon>
        <taxon>Roseobacteraceae</taxon>
        <taxon>Leisingera</taxon>
    </lineage>
</organism>
<evidence type="ECO:0000313" key="1">
    <source>
        <dbReference type="EMBL" id="CUI01097.1"/>
    </source>
</evidence>
<dbReference type="EMBL" id="CYSR01000030">
    <property type="protein sequence ID" value="CUI01097.1"/>
    <property type="molecule type" value="Genomic_DNA"/>
</dbReference>
<protein>
    <submittedName>
        <fullName evidence="1">Uncharacterized protein</fullName>
    </submittedName>
</protein>
<reference evidence="1 2" key="1">
    <citation type="submission" date="2015-09" db="EMBL/GenBank/DDBJ databases">
        <authorList>
            <consortium name="Swine Surveillance"/>
        </authorList>
    </citation>
    <scope>NUCLEOTIDE SEQUENCE [LARGE SCALE GENOMIC DNA]</scope>
    <source>
        <strain evidence="1 2">CECT 8399</strain>
    </source>
</reference>
<gene>
    <name evidence="1" type="ORF">PHA8399_03238</name>
</gene>
<proteinExistence type="predicted"/>
<name>A0A0P1HN79_9RHOB</name>
<accession>A0A0P1HN79</accession>
<evidence type="ECO:0000313" key="2">
    <source>
        <dbReference type="Proteomes" id="UP000051326"/>
    </source>
</evidence>